<dbReference type="EMBL" id="ML975315">
    <property type="protein sequence ID" value="KAF1833612.1"/>
    <property type="molecule type" value="Genomic_DNA"/>
</dbReference>
<gene>
    <name evidence="2" type="ORF">BDW02DRAFT_569822</name>
</gene>
<reference evidence="2" key="1">
    <citation type="submission" date="2020-01" db="EMBL/GenBank/DDBJ databases">
        <authorList>
            <consortium name="DOE Joint Genome Institute"/>
            <person name="Haridas S."/>
            <person name="Albert R."/>
            <person name="Binder M."/>
            <person name="Bloem J."/>
            <person name="Labutti K."/>
            <person name="Salamov A."/>
            <person name="Andreopoulos B."/>
            <person name="Baker S.E."/>
            <person name="Barry K."/>
            <person name="Bills G."/>
            <person name="Bluhm B.H."/>
            <person name="Cannon C."/>
            <person name="Castanera R."/>
            <person name="Culley D.E."/>
            <person name="Daum C."/>
            <person name="Ezra D."/>
            <person name="Gonzalez J.B."/>
            <person name="Henrissat B."/>
            <person name="Kuo A."/>
            <person name="Liang C."/>
            <person name="Lipzen A."/>
            <person name="Lutzoni F."/>
            <person name="Magnuson J."/>
            <person name="Mondo S."/>
            <person name="Nolan M."/>
            <person name="Ohm R."/>
            <person name="Pangilinan J."/>
            <person name="Park H.-J."/>
            <person name="Ramirez L."/>
            <person name="Alfaro M."/>
            <person name="Sun H."/>
            <person name="Tritt A."/>
            <person name="Yoshinaga Y."/>
            <person name="Zwiers L.-H."/>
            <person name="Turgeon B.G."/>
            <person name="Goodwin S.B."/>
            <person name="Spatafora J.W."/>
            <person name="Crous P.W."/>
            <person name="Grigoriev I.V."/>
        </authorList>
    </citation>
    <scope>NUCLEOTIDE SEQUENCE</scope>
    <source>
        <strain evidence="2">P77</strain>
    </source>
</reference>
<proteinExistence type="predicted"/>
<accession>A0A6A5KEN0</accession>
<feature type="transmembrane region" description="Helical" evidence="1">
    <location>
        <begin position="6"/>
        <end position="29"/>
    </location>
</feature>
<protein>
    <submittedName>
        <fullName evidence="2">Uncharacterized protein</fullName>
    </submittedName>
</protein>
<evidence type="ECO:0000256" key="1">
    <source>
        <dbReference type="SAM" id="Phobius"/>
    </source>
</evidence>
<organism evidence="2 3">
    <name type="scientific">Decorospora gaudefroyi</name>
    <dbReference type="NCBI Taxonomy" id="184978"/>
    <lineage>
        <taxon>Eukaryota</taxon>
        <taxon>Fungi</taxon>
        <taxon>Dikarya</taxon>
        <taxon>Ascomycota</taxon>
        <taxon>Pezizomycotina</taxon>
        <taxon>Dothideomycetes</taxon>
        <taxon>Pleosporomycetidae</taxon>
        <taxon>Pleosporales</taxon>
        <taxon>Pleosporineae</taxon>
        <taxon>Pleosporaceae</taxon>
        <taxon>Decorospora</taxon>
    </lineage>
</organism>
<feature type="non-terminal residue" evidence="2">
    <location>
        <position position="51"/>
    </location>
</feature>
<sequence>MRVVDYAVSVVGTLTLTFVGCGKGIFLIFSDYIACTYGIYMDITLKFSNQI</sequence>
<keyword evidence="3" id="KW-1185">Reference proteome</keyword>
<keyword evidence="1" id="KW-0472">Membrane</keyword>
<keyword evidence="1" id="KW-0812">Transmembrane</keyword>
<name>A0A6A5KEN0_9PLEO</name>
<dbReference type="PROSITE" id="PS51257">
    <property type="entry name" value="PROKAR_LIPOPROTEIN"/>
    <property type="match status" value="1"/>
</dbReference>
<evidence type="ECO:0000313" key="2">
    <source>
        <dbReference type="EMBL" id="KAF1833612.1"/>
    </source>
</evidence>
<dbReference type="AlphaFoldDB" id="A0A6A5KEN0"/>
<evidence type="ECO:0000313" key="3">
    <source>
        <dbReference type="Proteomes" id="UP000800040"/>
    </source>
</evidence>
<dbReference type="Proteomes" id="UP000800040">
    <property type="component" value="Unassembled WGS sequence"/>
</dbReference>
<keyword evidence="1" id="KW-1133">Transmembrane helix</keyword>